<gene>
    <name evidence="2" type="ORF">CONCODRAFT_16688</name>
</gene>
<dbReference type="EMBL" id="KQ964468">
    <property type="protein sequence ID" value="KXN71735.1"/>
    <property type="molecule type" value="Genomic_DNA"/>
</dbReference>
<protein>
    <recommendedName>
        <fullName evidence="1">Protein kinase domain-containing protein</fullName>
    </recommendedName>
</protein>
<proteinExistence type="predicted"/>
<dbReference type="GO" id="GO:0004672">
    <property type="term" value="F:protein kinase activity"/>
    <property type="evidence" value="ECO:0007669"/>
    <property type="project" value="InterPro"/>
</dbReference>
<evidence type="ECO:0000313" key="2">
    <source>
        <dbReference type="EMBL" id="KXN71735.1"/>
    </source>
</evidence>
<feature type="domain" description="Protein kinase" evidence="1">
    <location>
        <begin position="1"/>
        <end position="173"/>
    </location>
</feature>
<dbReference type="Gene3D" id="1.10.510.10">
    <property type="entry name" value="Transferase(Phosphotransferase) domain 1"/>
    <property type="match status" value="1"/>
</dbReference>
<evidence type="ECO:0000313" key="3">
    <source>
        <dbReference type="Proteomes" id="UP000070444"/>
    </source>
</evidence>
<dbReference type="SUPFAM" id="SSF56112">
    <property type="entry name" value="Protein kinase-like (PK-like)"/>
    <property type="match status" value="1"/>
</dbReference>
<dbReference type="Proteomes" id="UP000070444">
    <property type="component" value="Unassembled WGS sequence"/>
</dbReference>
<dbReference type="GO" id="GO:0005524">
    <property type="term" value="F:ATP binding"/>
    <property type="evidence" value="ECO:0007669"/>
    <property type="project" value="InterPro"/>
</dbReference>
<dbReference type="SMART" id="SM00220">
    <property type="entry name" value="S_TKc"/>
    <property type="match status" value="1"/>
</dbReference>
<sequence length="228" mass="26235">MSKVEFGIRRSDFTPLAFKTIRDDNVAKKELRNLKMVKDLPHVIQILDYFYDDNGHTVLVLPVLKKFEFHKMDFLQLAKYSQQLIKVIVGCDLHYLGGSLVRSSTTEVIIQKLISFLSHRPTSGSCGSSVASSCYVNDTPDVIYDAADLLQSMIQTLPENRPSSSEILLHPFFLTLDRLSSSPLPPTLDPFANTDWETYENKKRILTYREMQWQQSMDSDEDCYYSYL</sequence>
<dbReference type="InterPro" id="IPR000719">
    <property type="entry name" value="Prot_kinase_dom"/>
</dbReference>
<keyword evidence="3" id="KW-1185">Reference proteome</keyword>
<organism evidence="2 3">
    <name type="scientific">Conidiobolus coronatus (strain ATCC 28846 / CBS 209.66 / NRRL 28638)</name>
    <name type="common">Delacroixia coronata</name>
    <dbReference type="NCBI Taxonomy" id="796925"/>
    <lineage>
        <taxon>Eukaryota</taxon>
        <taxon>Fungi</taxon>
        <taxon>Fungi incertae sedis</taxon>
        <taxon>Zoopagomycota</taxon>
        <taxon>Entomophthoromycotina</taxon>
        <taxon>Entomophthoromycetes</taxon>
        <taxon>Entomophthorales</taxon>
        <taxon>Ancylistaceae</taxon>
        <taxon>Conidiobolus</taxon>
    </lineage>
</organism>
<name>A0A137P9Q3_CONC2</name>
<dbReference type="OrthoDB" id="4062651at2759"/>
<dbReference type="AlphaFoldDB" id="A0A137P9Q3"/>
<evidence type="ECO:0000259" key="1">
    <source>
        <dbReference type="SMART" id="SM00220"/>
    </source>
</evidence>
<dbReference type="InterPro" id="IPR011009">
    <property type="entry name" value="Kinase-like_dom_sf"/>
</dbReference>
<accession>A0A137P9Q3</accession>
<reference evidence="2 3" key="1">
    <citation type="journal article" date="2015" name="Genome Biol. Evol.">
        <title>Phylogenomic analyses indicate that early fungi evolved digesting cell walls of algal ancestors of land plants.</title>
        <authorList>
            <person name="Chang Y."/>
            <person name="Wang S."/>
            <person name="Sekimoto S."/>
            <person name="Aerts A.L."/>
            <person name="Choi C."/>
            <person name="Clum A."/>
            <person name="LaButti K.M."/>
            <person name="Lindquist E.A."/>
            <person name="Yee Ngan C."/>
            <person name="Ohm R.A."/>
            <person name="Salamov A.A."/>
            <person name="Grigoriev I.V."/>
            <person name="Spatafora J.W."/>
            <person name="Berbee M.L."/>
        </authorList>
    </citation>
    <scope>NUCLEOTIDE SEQUENCE [LARGE SCALE GENOMIC DNA]</scope>
    <source>
        <strain evidence="2 3">NRRL 28638</strain>
    </source>
</reference>